<keyword evidence="1" id="KW-0479">Metal-binding</keyword>
<reference evidence="5 6" key="1">
    <citation type="submission" date="2023-03" db="EMBL/GenBank/DDBJ databases">
        <title>Strain YYF002 represents a novel species in the genus Winogradskyella isolated from seawater.</title>
        <authorList>
            <person name="Fu Z.-Y."/>
        </authorList>
    </citation>
    <scope>NUCLEOTIDE SEQUENCE [LARGE SCALE GENOMIC DNA]</scope>
    <source>
        <strain evidence="5 6">YYF002</strain>
    </source>
</reference>
<feature type="transmembrane region" description="Helical" evidence="3">
    <location>
        <begin position="65"/>
        <end position="85"/>
    </location>
</feature>
<proteinExistence type="predicted"/>
<keyword evidence="3" id="KW-1133">Transmembrane helix</keyword>
<evidence type="ECO:0000313" key="6">
    <source>
        <dbReference type="Proteomes" id="UP001529085"/>
    </source>
</evidence>
<keyword evidence="2" id="KW-0378">Hydrolase</keyword>
<dbReference type="CDD" id="cd07385">
    <property type="entry name" value="MPP_YkuE_C"/>
    <property type="match status" value="1"/>
</dbReference>
<feature type="domain" description="Calcineurin-like phosphoesterase" evidence="4">
    <location>
        <begin position="162"/>
        <end position="341"/>
    </location>
</feature>
<dbReference type="EMBL" id="JARSBN010000002">
    <property type="protein sequence ID" value="MDG4714932.1"/>
    <property type="molecule type" value="Genomic_DNA"/>
</dbReference>
<evidence type="ECO:0000256" key="2">
    <source>
        <dbReference type="ARBA" id="ARBA00022801"/>
    </source>
</evidence>
<dbReference type="InterPro" id="IPR004843">
    <property type="entry name" value="Calcineurin-like_PHP"/>
</dbReference>
<dbReference type="PANTHER" id="PTHR31302">
    <property type="entry name" value="TRANSMEMBRANE PROTEIN WITH METALLOPHOSPHOESTERASE DOMAIN-RELATED"/>
    <property type="match status" value="1"/>
</dbReference>
<name>A0ABT6FZ20_9FLAO</name>
<accession>A0ABT6FZ20</accession>
<dbReference type="RefSeq" id="WP_278004401.1">
    <property type="nucleotide sequence ID" value="NZ_JARSBN010000002.1"/>
</dbReference>
<keyword evidence="3" id="KW-0472">Membrane</keyword>
<dbReference type="Gene3D" id="3.60.21.10">
    <property type="match status" value="1"/>
</dbReference>
<dbReference type="PANTHER" id="PTHR31302:SF31">
    <property type="entry name" value="PHOSPHODIESTERASE YAEI"/>
    <property type="match status" value="1"/>
</dbReference>
<sequence>MTRWIIFIILYILLTVYGFQAIKTVTKQTWIHYLFIAIAVVVVGNFILQFTVVNEGRVLSPLKSYAFGFLLTFMSLNLVLVPILLGEDIIRGIFGLYDKFIAKKEVFHIPGRRKFISQIGLGLAAIPFASLLYGMYKGKYNFRVLNYTLHFEDLPEAFDGYRLTQISDIHSGSFDNKEKIEYAIDLINDQKSDVILFTGDMVNNKASEMLPWKTTFSRLKAKDGKYSVLGNHDYGDYVDWDSSAEKAKNLEDLKDIQREIGFDLLLNEHRYLERNGEKIAIVGVENWGKGFKQKGDLKKASSQINSDDFKILMSHDPSHWDAQVVNDTYHYHLTLSGHTHGMQFGIEIPGWIKWSPVKWRYKQWAGIYEALGQYINVNRGFGYLGYPGRVGIWPEITVIELKKGTKQA</sequence>
<keyword evidence="6" id="KW-1185">Reference proteome</keyword>
<feature type="transmembrane region" description="Helical" evidence="3">
    <location>
        <begin position="31"/>
        <end position="53"/>
    </location>
</feature>
<dbReference type="Pfam" id="PF00149">
    <property type="entry name" value="Metallophos"/>
    <property type="match status" value="1"/>
</dbReference>
<gene>
    <name evidence="5" type="ORF">P7122_03540</name>
</gene>
<dbReference type="Proteomes" id="UP001529085">
    <property type="component" value="Unassembled WGS sequence"/>
</dbReference>
<evidence type="ECO:0000256" key="3">
    <source>
        <dbReference type="SAM" id="Phobius"/>
    </source>
</evidence>
<evidence type="ECO:0000313" key="5">
    <source>
        <dbReference type="EMBL" id="MDG4714932.1"/>
    </source>
</evidence>
<evidence type="ECO:0000256" key="1">
    <source>
        <dbReference type="ARBA" id="ARBA00022723"/>
    </source>
</evidence>
<keyword evidence="3" id="KW-0812">Transmembrane</keyword>
<dbReference type="SUPFAM" id="SSF56300">
    <property type="entry name" value="Metallo-dependent phosphatases"/>
    <property type="match status" value="1"/>
</dbReference>
<feature type="transmembrane region" description="Helical" evidence="3">
    <location>
        <begin position="115"/>
        <end position="136"/>
    </location>
</feature>
<dbReference type="InterPro" id="IPR029052">
    <property type="entry name" value="Metallo-depent_PP-like"/>
</dbReference>
<protein>
    <submittedName>
        <fullName evidence="5">Metallophosphoesterase</fullName>
    </submittedName>
</protein>
<dbReference type="InterPro" id="IPR051158">
    <property type="entry name" value="Metallophosphoesterase_sf"/>
</dbReference>
<comment type="caution">
    <text evidence="5">The sequence shown here is derived from an EMBL/GenBank/DDBJ whole genome shotgun (WGS) entry which is preliminary data.</text>
</comment>
<evidence type="ECO:0000259" key="4">
    <source>
        <dbReference type="Pfam" id="PF00149"/>
    </source>
</evidence>
<organism evidence="5 6">
    <name type="scientific">Winogradskyella marincola</name>
    <dbReference type="NCBI Taxonomy" id="3037795"/>
    <lineage>
        <taxon>Bacteria</taxon>
        <taxon>Pseudomonadati</taxon>
        <taxon>Bacteroidota</taxon>
        <taxon>Flavobacteriia</taxon>
        <taxon>Flavobacteriales</taxon>
        <taxon>Flavobacteriaceae</taxon>
        <taxon>Winogradskyella</taxon>
    </lineage>
</organism>